<dbReference type="Gene3D" id="3.40.50.620">
    <property type="entry name" value="HUPs"/>
    <property type="match status" value="1"/>
</dbReference>
<accession>A0A0G1A7Z1</accession>
<dbReference type="InterPro" id="IPR014729">
    <property type="entry name" value="Rossmann-like_a/b/a_fold"/>
</dbReference>
<evidence type="ECO:0000313" key="1">
    <source>
        <dbReference type="EMBL" id="KKS57155.1"/>
    </source>
</evidence>
<dbReference type="Proteomes" id="UP000034837">
    <property type="component" value="Unassembled WGS sequence"/>
</dbReference>
<comment type="caution">
    <text evidence="1">The sequence shown here is derived from an EMBL/GenBank/DDBJ whole genome shotgun (WGS) entry which is preliminary data.</text>
</comment>
<protein>
    <submittedName>
        <fullName evidence="1">Uncharacterized protein</fullName>
    </submittedName>
</protein>
<name>A0A0G1A7Z1_9BACT</name>
<sequence>MKNKQLKITIKQKDNSFIVKAKDFFTAKITYPKNFFDNQDVISRQNLIANFAFNRTRQLGLYFPKISYNYPKPIIKNFVEQGVRQDLPYINYDKKIKVSEQIKTFNQTEIKFTKKNDFNRVVPIKSPLKDNIILSMSFGKDSLLSYALCKEIGLDPKLVFINDMATWNPQEAVLKHQIMKNFGEDQKKEILFVEDNSDDIYDKKNLKNINEDLAATNAMLAFALQLIPVAYHYRAKYIMFGNEKNLDDYFIDGENFKTYLSSDQSTTYMRGQNKYLNLLTEGNIKVISIIKPLFNLAEMQIINHRYPYLFKYLMSCTSQKITTEKGCCNCITCAWTYLYGQALGYDPRNLGLKANMFEKKYRRHFVLFNKKMDVVSEVVPNAHDEQLLAFLMAMRRGGKGYLINEFKKHFLSEALRKEKKLRHKFFGIHSAEMIPEEYREKILNIYKQELHHLR</sequence>
<dbReference type="SUPFAM" id="SSF52402">
    <property type="entry name" value="Adenine nucleotide alpha hydrolases-like"/>
    <property type="match status" value="1"/>
</dbReference>
<proteinExistence type="predicted"/>
<gene>
    <name evidence="1" type="ORF">UV20_C0003G0097</name>
</gene>
<organism evidence="1 2">
    <name type="scientific">Candidatus Magasanikbacteria bacterium GW2011_GWA2_42_32</name>
    <dbReference type="NCBI Taxonomy" id="1619039"/>
    <lineage>
        <taxon>Bacteria</taxon>
        <taxon>Candidatus Magasanikiibacteriota</taxon>
    </lineage>
</organism>
<reference evidence="1 2" key="1">
    <citation type="journal article" date="2015" name="Nature">
        <title>rRNA introns, odd ribosomes, and small enigmatic genomes across a large radiation of phyla.</title>
        <authorList>
            <person name="Brown C.T."/>
            <person name="Hug L.A."/>
            <person name="Thomas B.C."/>
            <person name="Sharon I."/>
            <person name="Castelle C.J."/>
            <person name="Singh A."/>
            <person name="Wilkins M.J."/>
            <person name="Williams K.H."/>
            <person name="Banfield J.F."/>
        </authorList>
    </citation>
    <scope>NUCLEOTIDE SEQUENCE [LARGE SCALE GENOMIC DNA]</scope>
</reference>
<evidence type="ECO:0000313" key="2">
    <source>
        <dbReference type="Proteomes" id="UP000034837"/>
    </source>
</evidence>
<dbReference type="EMBL" id="LCDO01000003">
    <property type="protein sequence ID" value="KKS57155.1"/>
    <property type="molecule type" value="Genomic_DNA"/>
</dbReference>
<dbReference type="AlphaFoldDB" id="A0A0G1A7Z1"/>